<dbReference type="PROSITE" id="PS51687">
    <property type="entry name" value="SAM_MT_RNA_M5U"/>
    <property type="match status" value="1"/>
</dbReference>
<dbReference type="FunFam" id="2.40.50.1070:FF:000003">
    <property type="entry name" value="23S rRNA (Uracil-5-)-methyltransferase RumA"/>
    <property type="match status" value="1"/>
</dbReference>
<evidence type="ECO:0000259" key="4">
    <source>
        <dbReference type="PROSITE" id="PS50926"/>
    </source>
</evidence>
<dbReference type="Pfam" id="PF01938">
    <property type="entry name" value="TRAM"/>
    <property type="match status" value="1"/>
</dbReference>
<dbReference type="NCBIfam" id="TIGR00479">
    <property type="entry name" value="rumA"/>
    <property type="match status" value="1"/>
</dbReference>
<gene>
    <name evidence="5" type="ORF">METZ01_LOCUS142344</name>
</gene>
<accession>A0A381ZJT1</accession>
<dbReference type="PANTHER" id="PTHR11061:SF30">
    <property type="entry name" value="TRNA (URACIL(54)-C(5))-METHYLTRANSFERASE"/>
    <property type="match status" value="1"/>
</dbReference>
<dbReference type="AlphaFoldDB" id="A0A381ZJT1"/>
<keyword evidence="2" id="KW-0808">Transferase</keyword>
<evidence type="ECO:0000256" key="2">
    <source>
        <dbReference type="ARBA" id="ARBA00022679"/>
    </source>
</evidence>
<dbReference type="CDD" id="cd02440">
    <property type="entry name" value="AdoMet_MTases"/>
    <property type="match status" value="1"/>
</dbReference>
<dbReference type="Gene3D" id="2.40.50.1070">
    <property type="match status" value="1"/>
</dbReference>
<evidence type="ECO:0000256" key="3">
    <source>
        <dbReference type="ARBA" id="ARBA00022691"/>
    </source>
</evidence>
<evidence type="ECO:0000313" key="5">
    <source>
        <dbReference type="EMBL" id="SVA89490.1"/>
    </source>
</evidence>
<dbReference type="InterPro" id="IPR029063">
    <property type="entry name" value="SAM-dependent_MTases_sf"/>
</dbReference>
<dbReference type="PROSITE" id="PS01230">
    <property type="entry name" value="TRMA_1"/>
    <property type="match status" value="1"/>
</dbReference>
<name>A0A381ZJT1_9ZZZZ</name>
<dbReference type="SUPFAM" id="SSF53335">
    <property type="entry name" value="S-adenosyl-L-methionine-dependent methyltransferases"/>
    <property type="match status" value="1"/>
</dbReference>
<protein>
    <recommendedName>
        <fullName evidence="4">TRAM domain-containing protein</fullName>
    </recommendedName>
</protein>
<organism evidence="5">
    <name type="scientific">marine metagenome</name>
    <dbReference type="NCBI Taxonomy" id="408172"/>
    <lineage>
        <taxon>unclassified sequences</taxon>
        <taxon>metagenomes</taxon>
        <taxon>ecological metagenomes</taxon>
    </lineage>
</organism>
<dbReference type="InterPro" id="IPR010280">
    <property type="entry name" value="U5_MeTrfase_fam"/>
</dbReference>
<dbReference type="PROSITE" id="PS50926">
    <property type="entry name" value="TRAM"/>
    <property type="match status" value="1"/>
</dbReference>
<dbReference type="SUPFAM" id="SSF50249">
    <property type="entry name" value="Nucleic acid-binding proteins"/>
    <property type="match status" value="1"/>
</dbReference>
<dbReference type="GO" id="GO:0070475">
    <property type="term" value="P:rRNA base methylation"/>
    <property type="evidence" value="ECO:0007669"/>
    <property type="project" value="TreeGrafter"/>
</dbReference>
<dbReference type="Gene3D" id="3.40.50.150">
    <property type="entry name" value="Vaccinia Virus protein VP39"/>
    <property type="match status" value="1"/>
</dbReference>
<keyword evidence="1" id="KW-0489">Methyltransferase</keyword>
<dbReference type="Pfam" id="PF05958">
    <property type="entry name" value="tRNA_U5-meth_tr"/>
    <property type="match status" value="1"/>
</dbReference>
<sequence length="457" mass="51098">MAKQKHIIPVRPSDKLELNVESQGSSGDGICKHKGYTLFVPGGIPGDLVFAEVIKITPRFGVTRIIEQRSPSPDRIKAPCPVFTQCGGCKLQDLKYDKQMEFKVDVVKDALKHIGKIDPPPIASIPAEKMYNYRNKGSFSVQKQGGFLRMGFFKQGSHDIISTESCGILHDPINKAKEFIRELLIKHHVSIYDERKHLGLFRELVIRHSSHSNQLLIGLVTTPGDFPEEFLTDLTAKATCNNLNICGVVQNINSQKTNVILGKETRVLWGQGELNEQLGKLKFSLSLTSFFQVHPEQTIRLFETIEKWTKNTTGRILDAFCGIGAISLWLGQSGLRVVGIEELPQAVKDARASAKKNNIDSCFFIQGKVEEHIRKFKEQDIEAIILDPPRKGCSEKVLQAVSEIKPKKVIYVSCNPSTLARDLARLEKYCIDDVVVIDLFPQTQHVETAVLLTLSNS</sequence>
<proteinExistence type="predicted"/>
<dbReference type="Gene3D" id="2.40.50.140">
    <property type="entry name" value="Nucleic acid-binding proteins"/>
    <property type="match status" value="1"/>
</dbReference>
<reference evidence="5" key="1">
    <citation type="submission" date="2018-05" db="EMBL/GenBank/DDBJ databases">
        <authorList>
            <person name="Lanie J.A."/>
            <person name="Ng W.-L."/>
            <person name="Kazmierczak K.M."/>
            <person name="Andrzejewski T.M."/>
            <person name="Davidsen T.M."/>
            <person name="Wayne K.J."/>
            <person name="Tettelin H."/>
            <person name="Glass J.I."/>
            <person name="Rusch D."/>
            <person name="Podicherti R."/>
            <person name="Tsui H.-C.T."/>
            <person name="Winkler M.E."/>
        </authorList>
    </citation>
    <scope>NUCLEOTIDE SEQUENCE</scope>
</reference>
<dbReference type="InterPro" id="IPR030390">
    <property type="entry name" value="MeTrfase_TrmA_AS"/>
</dbReference>
<dbReference type="EMBL" id="UINC01021602">
    <property type="protein sequence ID" value="SVA89490.1"/>
    <property type="molecule type" value="Genomic_DNA"/>
</dbReference>
<evidence type="ECO:0000256" key="1">
    <source>
        <dbReference type="ARBA" id="ARBA00022603"/>
    </source>
</evidence>
<dbReference type="InterPro" id="IPR012340">
    <property type="entry name" value="NA-bd_OB-fold"/>
</dbReference>
<dbReference type="InterPro" id="IPR030391">
    <property type="entry name" value="MeTrfase_TrmA_CS"/>
</dbReference>
<dbReference type="GO" id="GO:0070041">
    <property type="term" value="F:rRNA (uridine-C5-)-methyltransferase activity"/>
    <property type="evidence" value="ECO:0007669"/>
    <property type="project" value="TreeGrafter"/>
</dbReference>
<dbReference type="PANTHER" id="PTHR11061">
    <property type="entry name" value="RNA M5U METHYLTRANSFERASE"/>
    <property type="match status" value="1"/>
</dbReference>
<dbReference type="PROSITE" id="PS01231">
    <property type="entry name" value="TRMA_2"/>
    <property type="match status" value="1"/>
</dbReference>
<keyword evidence="3" id="KW-0949">S-adenosyl-L-methionine</keyword>
<feature type="domain" description="TRAM" evidence="4">
    <location>
        <begin position="9"/>
        <end position="67"/>
    </location>
</feature>
<dbReference type="InterPro" id="IPR002792">
    <property type="entry name" value="TRAM_dom"/>
</dbReference>